<dbReference type="GO" id="GO:0005524">
    <property type="term" value="F:ATP binding"/>
    <property type="evidence" value="ECO:0007669"/>
    <property type="project" value="UniProtKB-KW"/>
</dbReference>
<dbReference type="GO" id="GO:0071111">
    <property type="term" value="F:cyclic-guanylate-specific phosphodiesterase activity"/>
    <property type="evidence" value="ECO:0007669"/>
    <property type="project" value="UniProtKB-EC"/>
</dbReference>
<comment type="caution">
    <text evidence="8">The sequence shown here is derived from an EMBL/GenBank/DDBJ whole genome shotgun (WGS) entry which is preliminary data.</text>
</comment>
<keyword evidence="8" id="KW-0378">Hydrolase</keyword>
<evidence type="ECO:0000259" key="6">
    <source>
        <dbReference type="PROSITE" id="PS50113"/>
    </source>
</evidence>
<dbReference type="PROSITE" id="PS50113">
    <property type="entry name" value="PAC"/>
    <property type="match status" value="1"/>
</dbReference>
<evidence type="ECO:0000256" key="2">
    <source>
        <dbReference type="ARBA" id="ARBA00022741"/>
    </source>
</evidence>
<protein>
    <submittedName>
        <fullName evidence="8">Cyclic di-GMP phosphodiesterase Gmr</fullName>
        <ecNumber evidence="8">3.1.4.52</ecNumber>
    </submittedName>
</protein>
<dbReference type="SMART" id="SM00086">
    <property type="entry name" value="PAC"/>
    <property type="match status" value="1"/>
</dbReference>
<feature type="domain" description="PAC" evidence="6">
    <location>
        <begin position="203"/>
        <end position="253"/>
    </location>
</feature>
<keyword evidence="4" id="KW-0067">ATP-binding</keyword>
<dbReference type="Gene3D" id="3.30.450.20">
    <property type="entry name" value="PAS domain"/>
    <property type="match status" value="1"/>
</dbReference>
<dbReference type="Gene3D" id="3.40.50.720">
    <property type="entry name" value="NAD(P)-binding Rossmann-like Domain"/>
    <property type="match status" value="1"/>
</dbReference>
<dbReference type="Pfam" id="PF00989">
    <property type="entry name" value="PAS"/>
    <property type="match status" value="1"/>
</dbReference>
<dbReference type="InterPro" id="IPR043128">
    <property type="entry name" value="Rev_trsase/Diguanyl_cyclase"/>
</dbReference>
<dbReference type="FunFam" id="3.30.450.20:FF:000060">
    <property type="entry name" value="Sensor protein FixL"/>
    <property type="match status" value="1"/>
</dbReference>
<dbReference type="InterPro" id="IPR036291">
    <property type="entry name" value="NAD(P)-bd_dom_sf"/>
</dbReference>
<dbReference type="Gene3D" id="3.30.70.270">
    <property type="match status" value="1"/>
</dbReference>
<keyword evidence="2" id="KW-0547">Nucleotide-binding</keyword>
<dbReference type="CDD" id="cd00130">
    <property type="entry name" value="PAS"/>
    <property type="match status" value="1"/>
</dbReference>
<evidence type="ECO:0000256" key="4">
    <source>
        <dbReference type="ARBA" id="ARBA00022840"/>
    </source>
</evidence>
<dbReference type="SUPFAM" id="SSF51735">
    <property type="entry name" value="NAD(P)-binding Rossmann-fold domains"/>
    <property type="match status" value="1"/>
</dbReference>
<evidence type="ECO:0000313" key="8">
    <source>
        <dbReference type="EMBL" id="OIR08765.1"/>
    </source>
</evidence>
<reference evidence="8" key="1">
    <citation type="submission" date="2016-10" db="EMBL/GenBank/DDBJ databases">
        <title>Sequence of Gallionella enrichment culture.</title>
        <authorList>
            <person name="Poehlein A."/>
            <person name="Muehling M."/>
            <person name="Daniel R."/>
        </authorList>
    </citation>
    <scope>NUCLEOTIDE SEQUENCE</scope>
</reference>
<dbReference type="EC" id="3.1.4.52" evidence="8"/>
<dbReference type="InterPro" id="IPR000160">
    <property type="entry name" value="GGDEF_dom"/>
</dbReference>
<dbReference type="SUPFAM" id="SSF55785">
    <property type="entry name" value="PYP-like sensor domain (PAS domain)"/>
    <property type="match status" value="1"/>
</dbReference>
<name>A0A1J5SXM3_9ZZZZ</name>
<dbReference type="Pfam" id="PF00990">
    <property type="entry name" value="GGDEF"/>
    <property type="match status" value="1"/>
</dbReference>
<feature type="domain" description="PAS" evidence="5">
    <location>
        <begin position="125"/>
        <end position="195"/>
    </location>
</feature>
<dbReference type="GO" id="GO:0006355">
    <property type="term" value="P:regulation of DNA-templated transcription"/>
    <property type="evidence" value="ECO:0007669"/>
    <property type="project" value="InterPro"/>
</dbReference>
<dbReference type="AlphaFoldDB" id="A0A1J5SXM3"/>
<proteinExistence type="predicted"/>
<accession>A0A1J5SXM3</accession>
<dbReference type="InterPro" id="IPR029787">
    <property type="entry name" value="Nucleotide_cyclase"/>
</dbReference>
<dbReference type="SUPFAM" id="SSF55073">
    <property type="entry name" value="Nucleotide cyclase"/>
    <property type="match status" value="1"/>
</dbReference>
<dbReference type="InterPro" id="IPR000700">
    <property type="entry name" value="PAS-assoc_C"/>
</dbReference>
<dbReference type="InterPro" id="IPR035965">
    <property type="entry name" value="PAS-like_dom_sf"/>
</dbReference>
<keyword evidence="3" id="KW-0418">Kinase</keyword>
<feature type="domain" description="GGDEF" evidence="7">
    <location>
        <begin position="285"/>
        <end position="418"/>
    </location>
</feature>
<dbReference type="InterPro" id="IPR052163">
    <property type="entry name" value="DGC-Regulatory_Protein"/>
</dbReference>
<dbReference type="InterPro" id="IPR000014">
    <property type="entry name" value="PAS"/>
</dbReference>
<dbReference type="NCBIfam" id="TIGR00229">
    <property type="entry name" value="sensory_box"/>
    <property type="match status" value="1"/>
</dbReference>
<evidence type="ECO:0000256" key="1">
    <source>
        <dbReference type="ARBA" id="ARBA00022679"/>
    </source>
</evidence>
<dbReference type="InterPro" id="IPR001610">
    <property type="entry name" value="PAC"/>
</dbReference>
<evidence type="ECO:0000259" key="7">
    <source>
        <dbReference type="PROSITE" id="PS50887"/>
    </source>
</evidence>
<dbReference type="GO" id="GO:0016301">
    <property type="term" value="F:kinase activity"/>
    <property type="evidence" value="ECO:0007669"/>
    <property type="project" value="UniProtKB-KW"/>
</dbReference>
<organism evidence="8">
    <name type="scientific">mine drainage metagenome</name>
    <dbReference type="NCBI Taxonomy" id="410659"/>
    <lineage>
        <taxon>unclassified sequences</taxon>
        <taxon>metagenomes</taxon>
        <taxon>ecological metagenomes</taxon>
    </lineage>
</organism>
<sequence>MSIQRTQGYPVLIIGAGRGGSALLEMFLEDSLVKVVAIADTNPDAPGMLLAKKHGIPTFTVAAEALQICKDYPDCIVYNLSHDDSIAEEAFRVFGDRRVASGPEVKLFWQMVTNLKQIKGDLEKSQNQLRSIIHNAMDGIITINESGEIQAFNPAAEEIFGYSQHEAIGMNLSMLMPEPDQSAHGVHLDRYLQTGQSRILGVRGREVMAVRKSGEEFPMELSVSEMVLGGHRYFIGILRDITERKRAEKKIAHLAHYDYLTDLPNRAMLLDVLNHSIALAKRNKNKAAVLFLDLDGFKGINDTLGHDAGDLLLKGVSARLKKTIRDSDTVARVGGDEFIVVLDSIGTDENAVQVANKIIAVLSKAFDLKGQACHVGASIGISLFPEDSDNPVKLVKRADEAMYLAKQSGKSTYRFYRDVVQKRQDK</sequence>
<dbReference type="PANTHER" id="PTHR46663:SF3">
    <property type="entry name" value="SLL0267 PROTEIN"/>
    <property type="match status" value="1"/>
</dbReference>
<dbReference type="PROSITE" id="PS50887">
    <property type="entry name" value="GGDEF"/>
    <property type="match status" value="1"/>
</dbReference>
<dbReference type="PROSITE" id="PS50112">
    <property type="entry name" value="PAS"/>
    <property type="match status" value="1"/>
</dbReference>
<dbReference type="EMBL" id="MLJW01000030">
    <property type="protein sequence ID" value="OIR08765.1"/>
    <property type="molecule type" value="Genomic_DNA"/>
</dbReference>
<dbReference type="FunFam" id="3.30.70.270:FF:000001">
    <property type="entry name" value="Diguanylate cyclase domain protein"/>
    <property type="match status" value="1"/>
</dbReference>
<evidence type="ECO:0000256" key="3">
    <source>
        <dbReference type="ARBA" id="ARBA00022777"/>
    </source>
</evidence>
<dbReference type="InterPro" id="IPR013767">
    <property type="entry name" value="PAS_fold"/>
</dbReference>
<dbReference type="SMART" id="SM00091">
    <property type="entry name" value="PAS"/>
    <property type="match status" value="1"/>
</dbReference>
<dbReference type="SMART" id="SM00267">
    <property type="entry name" value="GGDEF"/>
    <property type="match status" value="1"/>
</dbReference>
<evidence type="ECO:0000259" key="5">
    <source>
        <dbReference type="PROSITE" id="PS50112"/>
    </source>
</evidence>
<keyword evidence="1" id="KW-0808">Transferase</keyword>
<gene>
    <name evidence="8" type="primary">gmr_63</name>
    <name evidence="8" type="ORF">GALL_91490</name>
</gene>
<dbReference type="CDD" id="cd01949">
    <property type="entry name" value="GGDEF"/>
    <property type="match status" value="1"/>
</dbReference>
<dbReference type="PANTHER" id="PTHR46663">
    <property type="entry name" value="DIGUANYLATE CYCLASE DGCT-RELATED"/>
    <property type="match status" value="1"/>
</dbReference>
<dbReference type="NCBIfam" id="TIGR00254">
    <property type="entry name" value="GGDEF"/>
    <property type="match status" value="1"/>
</dbReference>